<dbReference type="EMBL" id="CAFBNC010000129">
    <property type="protein sequence ID" value="CAB4951478.1"/>
    <property type="molecule type" value="Genomic_DNA"/>
</dbReference>
<dbReference type="GO" id="GO:0006450">
    <property type="term" value="P:regulation of translational fidelity"/>
    <property type="evidence" value="ECO:0007669"/>
    <property type="project" value="InterPro"/>
</dbReference>
<dbReference type="GO" id="GO:0070681">
    <property type="term" value="P:glutaminyl-tRNAGln biosynthesis via transamidation"/>
    <property type="evidence" value="ECO:0007669"/>
    <property type="project" value="TreeGrafter"/>
</dbReference>
<proteinExistence type="inferred from homology"/>
<dbReference type="InterPro" id="IPR036113">
    <property type="entry name" value="Asp/Glu-ADT_sf_sub_c"/>
</dbReference>
<dbReference type="Pfam" id="PF02686">
    <property type="entry name" value="GatC"/>
    <property type="match status" value="1"/>
</dbReference>
<dbReference type="PANTHER" id="PTHR15004">
    <property type="entry name" value="GLUTAMYL-TRNA(GLN) AMIDOTRANSFERASE SUBUNIT C, MITOCHONDRIAL"/>
    <property type="match status" value="1"/>
</dbReference>
<reference evidence="1" key="1">
    <citation type="submission" date="2020-05" db="EMBL/GenBank/DDBJ databases">
        <authorList>
            <person name="Chiriac C."/>
            <person name="Salcher M."/>
            <person name="Ghai R."/>
            <person name="Kavagutti S V."/>
        </authorList>
    </citation>
    <scope>NUCLEOTIDE SEQUENCE</scope>
</reference>
<dbReference type="InterPro" id="IPR003837">
    <property type="entry name" value="GatC"/>
</dbReference>
<dbReference type="HAMAP" id="MF_00122">
    <property type="entry name" value="GatC"/>
    <property type="match status" value="1"/>
</dbReference>
<dbReference type="PANTHER" id="PTHR15004:SF0">
    <property type="entry name" value="GLUTAMYL-TRNA(GLN) AMIDOTRANSFERASE SUBUNIT C, MITOCHONDRIAL"/>
    <property type="match status" value="1"/>
</dbReference>
<dbReference type="SUPFAM" id="SSF141000">
    <property type="entry name" value="Glu-tRNAGln amidotransferase C subunit"/>
    <property type="match status" value="1"/>
</dbReference>
<dbReference type="AlphaFoldDB" id="A0A6J5YG55"/>
<sequence>MSERLSRDDVSKVALLARLELTDAELDTYTDQLAAIIDHAADVAALDLADVPPTAHPLPIENVLRPDVVAPSLDRDEVLSQAPSVEDRRFRVPAILGEEP</sequence>
<dbReference type="Gene3D" id="1.10.20.60">
    <property type="entry name" value="Glu-tRNAGln amidotransferase C subunit, N-terminal domain"/>
    <property type="match status" value="1"/>
</dbReference>
<dbReference type="EMBL" id="CAEMXZ010000014">
    <property type="protein sequence ID" value="CAB4322759.1"/>
    <property type="molecule type" value="Genomic_DNA"/>
</dbReference>
<protein>
    <submittedName>
        <fullName evidence="1">Unannotated protein</fullName>
    </submittedName>
</protein>
<evidence type="ECO:0000313" key="2">
    <source>
        <dbReference type="EMBL" id="CAB4951478.1"/>
    </source>
</evidence>
<organism evidence="1">
    <name type="scientific">freshwater metagenome</name>
    <dbReference type="NCBI Taxonomy" id="449393"/>
    <lineage>
        <taxon>unclassified sequences</taxon>
        <taxon>metagenomes</taxon>
        <taxon>ecological metagenomes</taxon>
    </lineage>
</organism>
<evidence type="ECO:0000313" key="1">
    <source>
        <dbReference type="EMBL" id="CAB4322759.1"/>
    </source>
</evidence>
<gene>
    <name evidence="1" type="ORF">UFOPK1392_00496</name>
    <name evidence="2" type="ORF">UFOPK3733_01904</name>
</gene>
<name>A0A6J5YG55_9ZZZZ</name>
<accession>A0A6J5YG55</accession>
<dbReference type="NCBIfam" id="TIGR00135">
    <property type="entry name" value="gatC"/>
    <property type="match status" value="1"/>
</dbReference>